<keyword evidence="2" id="KW-1185">Reference proteome</keyword>
<dbReference type="AlphaFoldDB" id="A0A0M6WTY9"/>
<evidence type="ECO:0000313" key="1">
    <source>
        <dbReference type="EMBL" id="CRL40659.1"/>
    </source>
</evidence>
<evidence type="ECO:0000313" key="2">
    <source>
        <dbReference type="Proteomes" id="UP000049979"/>
    </source>
</evidence>
<gene>
    <name evidence="1" type="ORF">M72_10001</name>
</gene>
<name>A0A0M6WTY9_9FIRM</name>
<accession>A0A0M6WTY9</accession>
<proteinExistence type="predicted"/>
<organism evidence="1 2">
    <name type="scientific">Roseburia faecis</name>
    <dbReference type="NCBI Taxonomy" id="301302"/>
    <lineage>
        <taxon>Bacteria</taxon>
        <taxon>Bacillati</taxon>
        <taxon>Bacillota</taxon>
        <taxon>Clostridia</taxon>
        <taxon>Lachnospirales</taxon>
        <taxon>Lachnospiraceae</taxon>
        <taxon>Roseburia</taxon>
    </lineage>
</organism>
<dbReference type="Proteomes" id="UP000049979">
    <property type="component" value="Unassembled WGS sequence"/>
</dbReference>
<sequence length="35" mass="4246">MNKFSEKDWKIFRSKIAGWQEAYMDSKRIVLGRIL</sequence>
<protein>
    <submittedName>
        <fullName evidence="1">Uncharacterized protein</fullName>
    </submittedName>
</protein>
<dbReference type="EMBL" id="CVRR01000037">
    <property type="protein sequence ID" value="CRL40659.1"/>
    <property type="molecule type" value="Genomic_DNA"/>
</dbReference>
<reference evidence="2" key="1">
    <citation type="submission" date="2015-05" db="EMBL/GenBank/DDBJ databases">
        <authorList>
            <consortium name="Pathogen Informatics"/>
        </authorList>
    </citation>
    <scope>NUCLEOTIDE SEQUENCE [LARGE SCALE GENOMIC DNA]</scope>
    <source>
        <strain evidence="2">M72</strain>
    </source>
</reference>